<keyword evidence="2" id="KW-1185">Reference proteome</keyword>
<reference evidence="1 2" key="1">
    <citation type="submission" date="2015-10" db="EMBL/GenBank/DDBJ databases">
        <title>Genome sequencing and analysis of members of genus Stenotrophomonas.</title>
        <authorList>
            <person name="Patil P.P."/>
            <person name="Midha S."/>
            <person name="Patil P.B."/>
        </authorList>
    </citation>
    <scope>NUCLEOTIDE SEQUENCE [LARGE SCALE GENOMIC DNA]</scope>
    <source>
        <strain evidence="1 2">JCM 16536</strain>
    </source>
</reference>
<proteinExistence type="predicted"/>
<dbReference type="AlphaFoldDB" id="A0A0R0AF89"/>
<dbReference type="STRING" id="676599.ARC20_13300"/>
<evidence type="ECO:0000313" key="2">
    <source>
        <dbReference type="Proteomes" id="UP000051802"/>
    </source>
</evidence>
<name>A0A0R0AF89_9GAMM</name>
<accession>A0A0R0AF89</accession>
<organism evidence="1 2">
    <name type="scientific">Stenotrophomonas panacihumi</name>
    <dbReference type="NCBI Taxonomy" id="676599"/>
    <lineage>
        <taxon>Bacteria</taxon>
        <taxon>Pseudomonadati</taxon>
        <taxon>Pseudomonadota</taxon>
        <taxon>Gammaproteobacteria</taxon>
        <taxon>Lysobacterales</taxon>
        <taxon>Lysobacteraceae</taxon>
        <taxon>Stenotrophomonas</taxon>
    </lineage>
</organism>
<evidence type="ECO:0000313" key="1">
    <source>
        <dbReference type="EMBL" id="KRG40084.1"/>
    </source>
</evidence>
<gene>
    <name evidence="1" type="ORF">ARC20_13300</name>
</gene>
<dbReference type="OrthoDB" id="286233at2"/>
<dbReference type="RefSeq" id="WP_057647946.1">
    <property type="nucleotide sequence ID" value="NZ_LLXU01000101.1"/>
</dbReference>
<dbReference type="Proteomes" id="UP000051802">
    <property type="component" value="Unassembled WGS sequence"/>
</dbReference>
<protein>
    <submittedName>
        <fullName evidence="1">Uncharacterized protein</fullName>
    </submittedName>
</protein>
<dbReference type="EMBL" id="LLXU01000101">
    <property type="protein sequence ID" value="KRG40084.1"/>
    <property type="molecule type" value="Genomic_DNA"/>
</dbReference>
<comment type="caution">
    <text evidence="1">The sequence shown here is derived from an EMBL/GenBank/DDBJ whole genome shotgun (WGS) entry which is preliminary data.</text>
</comment>
<sequence>MDILRIYADFNGLVNGVRNTQRTAVVLDTFGSLRDLSNAGVVLEEGLPLIAVDASDDEEDLEGHGTAQYDHQARWWVIEFDAQGVRRVPAARVPPATAFLCVHCRNPLSEQGAGRFQALPPNCPACGADLFSPLAPPATAG</sequence>